<comment type="caution">
    <text evidence="11">The sequence shown here is derived from an EMBL/GenBank/DDBJ whole genome shotgun (WGS) entry which is preliminary data.</text>
</comment>
<evidence type="ECO:0000256" key="9">
    <source>
        <dbReference type="SAM" id="SignalP"/>
    </source>
</evidence>
<dbReference type="AlphaFoldDB" id="A0AAN7FCQ0"/>
<dbReference type="InterPro" id="IPR052595">
    <property type="entry name" value="LRRC69/RLP"/>
</dbReference>
<evidence type="ECO:0000313" key="11">
    <source>
        <dbReference type="EMBL" id="KAK4587641.1"/>
    </source>
</evidence>
<keyword evidence="4 9" id="KW-0732">Signal</keyword>
<dbReference type="InterPro" id="IPR032675">
    <property type="entry name" value="LRR_dom_sf"/>
</dbReference>
<proteinExistence type="predicted"/>
<feature type="signal peptide" evidence="9">
    <location>
        <begin position="1"/>
        <end position="24"/>
    </location>
</feature>
<evidence type="ECO:0000256" key="8">
    <source>
        <dbReference type="ARBA" id="ARBA00023180"/>
    </source>
</evidence>
<evidence type="ECO:0000256" key="6">
    <source>
        <dbReference type="ARBA" id="ARBA00022989"/>
    </source>
</evidence>
<dbReference type="FunFam" id="3.80.10.10:FF:000233">
    <property type="entry name" value="Leucine-rich repeat receptor-like protein kinase TDR"/>
    <property type="match status" value="1"/>
</dbReference>
<dbReference type="PRINTS" id="PR00019">
    <property type="entry name" value="LEURICHRPT"/>
</dbReference>
<dbReference type="Pfam" id="PF13516">
    <property type="entry name" value="LRR_6"/>
    <property type="match status" value="1"/>
</dbReference>
<dbReference type="SMART" id="SM00369">
    <property type="entry name" value="LRR_TYP"/>
    <property type="match status" value="10"/>
</dbReference>
<organism evidence="11 12">
    <name type="scientific">Quercus rubra</name>
    <name type="common">Northern red oak</name>
    <name type="synonym">Quercus borealis</name>
    <dbReference type="NCBI Taxonomy" id="3512"/>
    <lineage>
        <taxon>Eukaryota</taxon>
        <taxon>Viridiplantae</taxon>
        <taxon>Streptophyta</taxon>
        <taxon>Embryophyta</taxon>
        <taxon>Tracheophyta</taxon>
        <taxon>Spermatophyta</taxon>
        <taxon>Magnoliopsida</taxon>
        <taxon>eudicotyledons</taxon>
        <taxon>Gunneridae</taxon>
        <taxon>Pentapetalae</taxon>
        <taxon>rosids</taxon>
        <taxon>fabids</taxon>
        <taxon>Fagales</taxon>
        <taxon>Fagaceae</taxon>
        <taxon>Quercus</taxon>
    </lineage>
</organism>
<dbReference type="PANTHER" id="PTHR48057:SF30">
    <property type="entry name" value="DNA-DAMAGE-REPAIR_TOLERATION DRT100-LIKE PROTEIN"/>
    <property type="match status" value="1"/>
</dbReference>
<keyword evidence="7" id="KW-0472">Membrane</keyword>
<keyword evidence="2" id="KW-0433">Leucine-rich repeat</keyword>
<reference evidence="11 12" key="1">
    <citation type="journal article" date="2023" name="G3 (Bethesda)">
        <title>A haplotype-resolved chromosome-scale genome for Quercus rubra L. provides insights into the genetics of adaptive traits for red oak species.</title>
        <authorList>
            <person name="Kapoor B."/>
            <person name="Jenkins J."/>
            <person name="Schmutz J."/>
            <person name="Zhebentyayeva T."/>
            <person name="Kuelheim C."/>
            <person name="Coggeshall M."/>
            <person name="Heim C."/>
            <person name="Lasky J.R."/>
            <person name="Leites L."/>
            <person name="Islam-Faridi N."/>
            <person name="Romero-Severson J."/>
            <person name="DeLeo V.L."/>
            <person name="Lucas S.M."/>
            <person name="Lazic D."/>
            <person name="Gailing O."/>
            <person name="Carlson J."/>
            <person name="Staton M."/>
        </authorList>
    </citation>
    <scope>NUCLEOTIDE SEQUENCE [LARGE SCALE GENOMIC DNA]</scope>
    <source>
        <strain evidence="11">Pseudo-F2</strain>
    </source>
</reference>
<evidence type="ECO:0000259" key="10">
    <source>
        <dbReference type="Pfam" id="PF08263"/>
    </source>
</evidence>
<feature type="chain" id="PRO_5042846430" description="Leucine-rich repeat-containing N-terminal plant-type domain-containing protein" evidence="9">
    <location>
        <begin position="25"/>
        <end position="783"/>
    </location>
</feature>
<dbReference type="InterPro" id="IPR001611">
    <property type="entry name" value="Leu-rich_rpt"/>
</dbReference>
<dbReference type="InterPro" id="IPR003591">
    <property type="entry name" value="Leu-rich_rpt_typical-subtyp"/>
</dbReference>
<dbReference type="Pfam" id="PF13855">
    <property type="entry name" value="LRR_8"/>
    <property type="match status" value="1"/>
</dbReference>
<dbReference type="GO" id="GO:0016020">
    <property type="term" value="C:membrane"/>
    <property type="evidence" value="ECO:0007669"/>
    <property type="project" value="UniProtKB-SubCell"/>
</dbReference>
<dbReference type="Pfam" id="PF00560">
    <property type="entry name" value="LRR_1"/>
    <property type="match status" value="7"/>
</dbReference>
<evidence type="ECO:0000256" key="2">
    <source>
        <dbReference type="ARBA" id="ARBA00022614"/>
    </source>
</evidence>
<dbReference type="InterPro" id="IPR013210">
    <property type="entry name" value="LRR_N_plant-typ"/>
</dbReference>
<dbReference type="EMBL" id="JAXUIC010000005">
    <property type="protein sequence ID" value="KAK4587641.1"/>
    <property type="molecule type" value="Genomic_DNA"/>
</dbReference>
<dbReference type="Proteomes" id="UP001324115">
    <property type="component" value="Unassembled WGS sequence"/>
</dbReference>
<evidence type="ECO:0000313" key="12">
    <source>
        <dbReference type="Proteomes" id="UP001324115"/>
    </source>
</evidence>
<comment type="subcellular location">
    <subcellularLocation>
        <location evidence="1">Membrane</location>
        <topology evidence="1">Single-pass membrane protein</topology>
    </subcellularLocation>
</comment>
<dbReference type="SUPFAM" id="SSF52058">
    <property type="entry name" value="L domain-like"/>
    <property type="match status" value="3"/>
</dbReference>
<sequence>MGRSLVKWLLLGLIVLVHLHGHRGCFEEERMGLLEIKEEFVRSTPNATIRDHLLPSWVDDHKSECCEWERVTCNSTTGHVTHLSLHNIWEFDIEPDESYGYFFYTSDFKDMVWLLNVSLFESFKELRSLDLSFNAIGGWIKHKGSKSLLRLHKLESLDLDANNFNWSIIQSLRLLTSLKSLNLSHNALKGSLPTKELSVFEDLEILDLSNNQLSGSETVQGSISSLRLKKLERLDLGSNKLNRSIIQSLRLLKSLKTLSLHYNSLEGSFPAKELSVFKDLEMLDLSNNVLNGSLTVQDLCGLKKLEELDLSGNLFEGILPSSLYNLTSLQLLDLSGNEFTGNISSLMAGLTSLKYIDLSFNHFERFSFDSLANISRLEFFQLECDSKKLDVETENSGWVPLFQLEFLVLSNCNLNKLSNQVPTFLFHQHSLRVLDLSYNNLKGPFPGWLLVNNTRLGVFSLSNNLFMGPFHLSIPLNSTYEMDVSNNQLSGQLQGNIGNILPKIRILYLFKNDFEGYLPFSIGNMSLLGILDLSFNNFSGEVPKESLAGCFLLQILDLSNNKFSGHLLSSTFNFTKLKVLKINDNQFSGTLSPKCSLMSYFDVSNNKLSDKIPTWICNKTNLVTLFLRNNFLKGQILCETIQIGNLDLSQNSLSGSLPSWSSETLEAVHLGQNNFSGSIPKAFLNISYLSTLDISDNRLSGRIPSTIGELSDLAVLLLRGNRLRGTIPTQFCQLIYIRLMDLSNNFLSGTIPHCFGLLFVQISFDDSIRASMEEVDISTMPYE</sequence>
<dbReference type="SMART" id="SM00365">
    <property type="entry name" value="LRR_SD22"/>
    <property type="match status" value="6"/>
</dbReference>
<accession>A0AAN7FCQ0</accession>
<evidence type="ECO:0000256" key="5">
    <source>
        <dbReference type="ARBA" id="ARBA00022737"/>
    </source>
</evidence>
<evidence type="ECO:0000256" key="1">
    <source>
        <dbReference type="ARBA" id="ARBA00004167"/>
    </source>
</evidence>
<name>A0AAN7FCQ0_QUERU</name>
<keyword evidence="6" id="KW-1133">Transmembrane helix</keyword>
<keyword evidence="5" id="KW-0677">Repeat</keyword>
<dbReference type="Gene3D" id="3.80.10.10">
    <property type="entry name" value="Ribonuclease Inhibitor"/>
    <property type="match status" value="4"/>
</dbReference>
<keyword evidence="8" id="KW-0325">Glycoprotein</keyword>
<keyword evidence="3" id="KW-0812">Transmembrane</keyword>
<keyword evidence="12" id="KW-1185">Reference proteome</keyword>
<evidence type="ECO:0000256" key="3">
    <source>
        <dbReference type="ARBA" id="ARBA00022692"/>
    </source>
</evidence>
<dbReference type="PANTHER" id="PTHR48057">
    <property type="entry name" value="LEUCINE-RICH REPEAT SERINE/THREONINE-PROTEIN KINASE 1"/>
    <property type="match status" value="1"/>
</dbReference>
<dbReference type="Pfam" id="PF08263">
    <property type="entry name" value="LRRNT_2"/>
    <property type="match status" value="1"/>
</dbReference>
<gene>
    <name evidence="11" type="ORF">RGQ29_018875</name>
</gene>
<evidence type="ECO:0000256" key="4">
    <source>
        <dbReference type="ARBA" id="ARBA00022729"/>
    </source>
</evidence>
<feature type="domain" description="Leucine-rich repeat-containing N-terminal plant-type" evidence="10">
    <location>
        <begin position="29"/>
        <end position="74"/>
    </location>
</feature>
<dbReference type="GO" id="GO:0009791">
    <property type="term" value="P:post-embryonic development"/>
    <property type="evidence" value="ECO:0007669"/>
    <property type="project" value="UniProtKB-ARBA"/>
</dbReference>
<protein>
    <recommendedName>
        <fullName evidence="10">Leucine-rich repeat-containing N-terminal plant-type domain-containing protein</fullName>
    </recommendedName>
</protein>
<evidence type="ECO:0000256" key="7">
    <source>
        <dbReference type="ARBA" id="ARBA00023136"/>
    </source>
</evidence>